<keyword evidence="4" id="KW-0804">Transcription</keyword>
<comment type="caution">
    <text evidence="6">The sequence shown here is derived from an EMBL/GenBank/DDBJ whole genome shotgun (WGS) entry which is preliminary data.</text>
</comment>
<evidence type="ECO:0000256" key="3">
    <source>
        <dbReference type="ARBA" id="ARBA00023125"/>
    </source>
</evidence>
<dbReference type="PANTHER" id="PTHR30537">
    <property type="entry name" value="HTH-TYPE TRANSCRIPTIONAL REGULATOR"/>
    <property type="match status" value="1"/>
</dbReference>
<dbReference type="SUPFAM" id="SSF53850">
    <property type="entry name" value="Periplasmic binding protein-like II"/>
    <property type="match status" value="1"/>
</dbReference>
<gene>
    <name evidence="6" type="ORF">RM552_02550</name>
</gene>
<evidence type="ECO:0000256" key="1">
    <source>
        <dbReference type="ARBA" id="ARBA00009437"/>
    </source>
</evidence>
<dbReference type="InterPro" id="IPR005119">
    <property type="entry name" value="LysR_subst-bd"/>
</dbReference>
<accession>A0ABU2ZNU2</accession>
<feature type="domain" description="HTH lysR-type" evidence="5">
    <location>
        <begin position="1"/>
        <end position="59"/>
    </location>
</feature>
<dbReference type="InterPro" id="IPR000847">
    <property type="entry name" value="LysR_HTH_N"/>
</dbReference>
<dbReference type="Gene3D" id="3.40.190.290">
    <property type="match status" value="1"/>
</dbReference>
<dbReference type="Pfam" id="PF00126">
    <property type="entry name" value="HTH_1"/>
    <property type="match status" value="1"/>
</dbReference>
<dbReference type="Pfam" id="PF03466">
    <property type="entry name" value="LysR_substrate"/>
    <property type="match status" value="1"/>
</dbReference>
<evidence type="ECO:0000259" key="5">
    <source>
        <dbReference type="PROSITE" id="PS50931"/>
    </source>
</evidence>
<evidence type="ECO:0000313" key="7">
    <source>
        <dbReference type="Proteomes" id="UP001253545"/>
    </source>
</evidence>
<protein>
    <submittedName>
        <fullName evidence="6">LysR family transcriptional regulator</fullName>
    </submittedName>
</protein>
<dbReference type="InterPro" id="IPR036388">
    <property type="entry name" value="WH-like_DNA-bd_sf"/>
</dbReference>
<name>A0ABU2ZNU2_9ALTE</name>
<reference evidence="6 7" key="1">
    <citation type="submission" date="2023-09" db="EMBL/GenBank/DDBJ databases">
        <authorList>
            <person name="Rey-Velasco X."/>
        </authorList>
    </citation>
    <scope>NUCLEOTIDE SEQUENCE [LARGE SCALE GENOMIC DNA]</scope>
    <source>
        <strain evidence="6 7">P117</strain>
    </source>
</reference>
<dbReference type="CDD" id="cd08422">
    <property type="entry name" value="PBP2_CrgA_like"/>
    <property type="match status" value="1"/>
</dbReference>
<proteinExistence type="inferred from homology"/>
<dbReference type="PROSITE" id="PS50931">
    <property type="entry name" value="HTH_LYSR"/>
    <property type="match status" value="1"/>
</dbReference>
<evidence type="ECO:0000313" key="6">
    <source>
        <dbReference type="EMBL" id="MDT0593723.1"/>
    </source>
</evidence>
<evidence type="ECO:0000256" key="4">
    <source>
        <dbReference type="ARBA" id="ARBA00023163"/>
    </source>
</evidence>
<sequence length="302" mass="34013">MDRLETMKAFISVSEEGGFTRAADKLDMSNQLVSKYVSDLEEHLGVRLFNRTTRSVSLTEAGAQCLLHARQILERLEDMESGLGELKSQATGLLRINAPVSFSIKHLSTLINDFKKHYPLVGINLQLNDRKVDLVEEGFDLALRIGHLKSSSLIAKRVTSIRLVLVASPEYLKTHGTPEHPKQLIPKHFLHYGYMSYDHPSNLLYSALKHAVKDQATSFSSNNGDILVDAAISGMGYALQPTFLVGEAIKHGKLKVLLKEYEPDAMGLYVVYPHRNLIANKLRTFIDFISRYYGDTPHWDQF</sequence>
<dbReference type="EMBL" id="JAVRHX010000001">
    <property type="protein sequence ID" value="MDT0593723.1"/>
    <property type="molecule type" value="Genomic_DNA"/>
</dbReference>
<dbReference type="InterPro" id="IPR058163">
    <property type="entry name" value="LysR-type_TF_proteobact-type"/>
</dbReference>
<keyword evidence="3" id="KW-0238">DNA-binding</keyword>
<dbReference type="PANTHER" id="PTHR30537:SF5">
    <property type="entry name" value="HTH-TYPE TRANSCRIPTIONAL ACTIVATOR TTDR-RELATED"/>
    <property type="match status" value="1"/>
</dbReference>
<dbReference type="SUPFAM" id="SSF46785">
    <property type="entry name" value="Winged helix' DNA-binding domain"/>
    <property type="match status" value="1"/>
</dbReference>
<keyword evidence="7" id="KW-1185">Reference proteome</keyword>
<evidence type="ECO:0000256" key="2">
    <source>
        <dbReference type="ARBA" id="ARBA00023015"/>
    </source>
</evidence>
<dbReference type="RefSeq" id="WP_311367226.1">
    <property type="nucleotide sequence ID" value="NZ_JAVRHX010000001.1"/>
</dbReference>
<comment type="similarity">
    <text evidence="1">Belongs to the LysR transcriptional regulatory family.</text>
</comment>
<dbReference type="Proteomes" id="UP001253545">
    <property type="component" value="Unassembled WGS sequence"/>
</dbReference>
<dbReference type="Gene3D" id="1.10.10.10">
    <property type="entry name" value="Winged helix-like DNA-binding domain superfamily/Winged helix DNA-binding domain"/>
    <property type="match status" value="1"/>
</dbReference>
<organism evidence="6 7">
    <name type="scientific">Glaciecola petra</name>
    <dbReference type="NCBI Taxonomy" id="3075602"/>
    <lineage>
        <taxon>Bacteria</taxon>
        <taxon>Pseudomonadati</taxon>
        <taxon>Pseudomonadota</taxon>
        <taxon>Gammaproteobacteria</taxon>
        <taxon>Alteromonadales</taxon>
        <taxon>Alteromonadaceae</taxon>
        <taxon>Glaciecola</taxon>
    </lineage>
</organism>
<keyword evidence="2" id="KW-0805">Transcription regulation</keyword>
<dbReference type="InterPro" id="IPR036390">
    <property type="entry name" value="WH_DNA-bd_sf"/>
</dbReference>